<comment type="cofactor">
    <cofactor evidence="1">
        <name>[4Fe-4S] cluster</name>
        <dbReference type="ChEBI" id="CHEBI:49883"/>
    </cofactor>
</comment>
<dbReference type="SFLD" id="SFLDS00029">
    <property type="entry name" value="Radical_SAM"/>
    <property type="match status" value="1"/>
</dbReference>
<evidence type="ECO:0000256" key="2">
    <source>
        <dbReference type="ARBA" id="ARBA00022485"/>
    </source>
</evidence>
<dbReference type="SFLD" id="SFLDG01386">
    <property type="entry name" value="main_SPASM_domain-containing"/>
    <property type="match status" value="1"/>
</dbReference>
<evidence type="ECO:0000256" key="6">
    <source>
        <dbReference type="ARBA" id="ARBA00023014"/>
    </source>
</evidence>
<dbReference type="Gene3D" id="3.20.20.70">
    <property type="entry name" value="Aldolase class I"/>
    <property type="match status" value="1"/>
</dbReference>
<dbReference type="SFLD" id="SFLDG01067">
    <property type="entry name" value="SPASM/twitch_domain_containing"/>
    <property type="match status" value="1"/>
</dbReference>
<comment type="caution">
    <text evidence="8">The sequence shown here is derived from an EMBL/GenBank/DDBJ whole genome shotgun (WGS) entry which is preliminary data.</text>
</comment>
<keyword evidence="5" id="KW-0408">Iron</keyword>
<organism evidence="8">
    <name type="scientific">Geobacter metallireducens</name>
    <dbReference type="NCBI Taxonomy" id="28232"/>
    <lineage>
        <taxon>Bacteria</taxon>
        <taxon>Pseudomonadati</taxon>
        <taxon>Thermodesulfobacteriota</taxon>
        <taxon>Desulfuromonadia</taxon>
        <taxon>Geobacterales</taxon>
        <taxon>Geobacteraceae</taxon>
        <taxon>Geobacter</taxon>
    </lineage>
</organism>
<dbReference type="InterPro" id="IPR017200">
    <property type="entry name" value="PqqE-like"/>
</dbReference>
<reference evidence="8" key="1">
    <citation type="journal article" date="2020" name="mSystems">
        <title>Genome- and Community-Level Interaction Insights into Carbon Utilization and Element Cycling Functions of Hydrothermarchaeota in Hydrothermal Sediment.</title>
        <authorList>
            <person name="Zhou Z."/>
            <person name="Liu Y."/>
            <person name="Xu W."/>
            <person name="Pan J."/>
            <person name="Luo Z.H."/>
            <person name="Li M."/>
        </authorList>
    </citation>
    <scope>NUCLEOTIDE SEQUENCE [LARGE SCALE GENOMIC DNA]</scope>
    <source>
        <strain evidence="8">SpSt-349</strain>
    </source>
</reference>
<dbReference type="SUPFAM" id="SSF102114">
    <property type="entry name" value="Radical SAM enzymes"/>
    <property type="match status" value="1"/>
</dbReference>
<dbReference type="PIRSF" id="PIRSF037420">
    <property type="entry name" value="PQQ_syn_pqqE"/>
    <property type="match status" value="1"/>
</dbReference>
<dbReference type="InterPro" id="IPR023885">
    <property type="entry name" value="4Fe4S-binding_SPASM_dom"/>
</dbReference>
<accession>A0A831XMH5</accession>
<keyword evidence="2" id="KW-0004">4Fe-4S</keyword>
<dbReference type="InterPro" id="IPR013785">
    <property type="entry name" value="Aldolase_TIM"/>
</dbReference>
<keyword evidence="3" id="KW-0949">S-adenosyl-L-methionine</keyword>
<dbReference type="Pfam" id="PF13186">
    <property type="entry name" value="SPASM"/>
    <property type="match status" value="1"/>
</dbReference>
<keyword evidence="6" id="KW-0411">Iron-sulfur</keyword>
<proteinExistence type="predicted"/>
<dbReference type="InterPro" id="IPR050377">
    <property type="entry name" value="Radical_SAM_PqqE_MftC-like"/>
</dbReference>
<evidence type="ECO:0000256" key="1">
    <source>
        <dbReference type="ARBA" id="ARBA00001966"/>
    </source>
</evidence>
<evidence type="ECO:0000256" key="3">
    <source>
        <dbReference type="ARBA" id="ARBA00022691"/>
    </source>
</evidence>
<dbReference type="AlphaFoldDB" id="A0A831XMH5"/>
<dbReference type="Pfam" id="PF04055">
    <property type="entry name" value="Radical_SAM"/>
    <property type="match status" value="1"/>
</dbReference>
<evidence type="ECO:0000256" key="4">
    <source>
        <dbReference type="ARBA" id="ARBA00022723"/>
    </source>
</evidence>
<dbReference type="GO" id="GO:0051539">
    <property type="term" value="F:4 iron, 4 sulfur cluster binding"/>
    <property type="evidence" value="ECO:0007669"/>
    <property type="project" value="UniProtKB-KW"/>
</dbReference>
<protein>
    <submittedName>
        <fullName evidence="8">Radical SAM protein</fullName>
    </submittedName>
</protein>
<gene>
    <name evidence="8" type="ORF">ENQ87_12575</name>
</gene>
<evidence type="ECO:0000259" key="7">
    <source>
        <dbReference type="PROSITE" id="PS51918"/>
    </source>
</evidence>
<dbReference type="CDD" id="cd01335">
    <property type="entry name" value="Radical_SAM"/>
    <property type="match status" value="1"/>
</dbReference>
<dbReference type="EMBL" id="DSOV01000056">
    <property type="protein sequence ID" value="HEN43181.1"/>
    <property type="molecule type" value="Genomic_DNA"/>
</dbReference>
<dbReference type="InterPro" id="IPR058240">
    <property type="entry name" value="rSAM_sf"/>
</dbReference>
<dbReference type="NCBIfam" id="TIGR04085">
    <property type="entry name" value="rSAM_more_4Fe4S"/>
    <property type="match status" value="1"/>
</dbReference>
<evidence type="ECO:0000313" key="8">
    <source>
        <dbReference type="EMBL" id="HEN43181.1"/>
    </source>
</evidence>
<dbReference type="GO" id="GO:0046872">
    <property type="term" value="F:metal ion binding"/>
    <property type="evidence" value="ECO:0007669"/>
    <property type="project" value="UniProtKB-KW"/>
</dbReference>
<dbReference type="GO" id="GO:0003824">
    <property type="term" value="F:catalytic activity"/>
    <property type="evidence" value="ECO:0007669"/>
    <property type="project" value="InterPro"/>
</dbReference>
<evidence type="ECO:0000256" key="5">
    <source>
        <dbReference type="ARBA" id="ARBA00023004"/>
    </source>
</evidence>
<dbReference type="InterPro" id="IPR007197">
    <property type="entry name" value="rSAM"/>
</dbReference>
<name>A0A831XMH5_GEOME</name>
<sequence length="383" mass="42379">MNGPYTLQCAVWEFTLACNLNCIHCGSSAGSRRDDELTSAEAVELCLDLKRAGCLGVALMGGEPLLRNDFRQIAELIRNLGMELSVITNGTIHDPGTVSRLKRLDPRAVAVSLDAATPHIHDHIRGRSGAFRQTWDFIGAALEGGLPVSVITTVHKMNLAELPAMREQLLGRNIAWQIQVAGAEGRRFPRELLLDEEEFYSVGLFIASTRKKYPVPMMPVIGAHDMGYHSLMLDNIGLGSQWTGCQAGVSVIGIQSNGNIKGCLSMDDSTIAGNVRETPVSELWRSAGAFPYSRGFSPDDAGDNCRDCRHLPTCKGGCNEMSLMKTGEFHNDPYCFHRIEQRLFGKELRNPWYRFLLKARRRLAALGAHGHDKRLRDSFLGRR</sequence>
<keyword evidence="4" id="KW-0479">Metal-binding</keyword>
<dbReference type="PROSITE" id="PS51918">
    <property type="entry name" value="RADICAL_SAM"/>
    <property type="match status" value="1"/>
</dbReference>
<dbReference type="PANTHER" id="PTHR11228">
    <property type="entry name" value="RADICAL SAM DOMAIN PROTEIN"/>
    <property type="match status" value="1"/>
</dbReference>
<feature type="domain" description="Radical SAM core" evidence="7">
    <location>
        <begin position="4"/>
        <end position="216"/>
    </location>
</feature>
<dbReference type="PANTHER" id="PTHR11228:SF7">
    <property type="entry name" value="PQQA PEPTIDE CYCLASE"/>
    <property type="match status" value="1"/>
</dbReference>